<dbReference type="SUPFAM" id="SSF51338">
    <property type="entry name" value="Composite domain of metallo-dependent hydrolases"/>
    <property type="match status" value="1"/>
</dbReference>
<dbReference type="RefSeq" id="WP_244639457.1">
    <property type="nucleotide sequence ID" value="NZ_BMIQ01000003.1"/>
</dbReference>
<comment type="caution">
    <text evidence="4">The sequence shown here is derived from an EMBL/GenBank/DDBJ whole genome shotgun (WGS) entry which is preliminary data.</text>
</comment>
<feature type="domain" description="Amidohydrolase-related" evidence="3">
    <location>
        <begin position="23"/>
        <end position="101"/>
    </location>
</feature>
<evidence type="ECO:0000259" key="3">
    <source>
        <dbReference type="Pfam" id="PF01979"/>
    </source>
</evidence>
<proteinExistence type="inferred from homology"/>
<comment type="similarity">
    <text evidence="1">Belongs to the metallo-dependent hydrolases superfamily. ATZ/TRZ family.</text>
</comment>
<keyword evidence="2" id="KW-0378">Hydrolase</keyword>
<dbReference type="EMBL" id="BMIQ01000003">
    <property type="protein sequence ID" value="GGE04797.1"/>
    <property type="molecule type" value="Genomic_DNA"/>
</dbReference>
<dbReference type="InterPro" id="IPR011059">
    <property type="entry name" value="Metal-dep_hydrolase_composite"/>
</dbReference>
<reference evidence="4" key="2">
    <citation type="submission" date="2020-09" db="EMBL/GenBank/DDBJ databases">
        <authorList>
            <person name="Sun Q."/>
            <person name="Zhou Y."/>
        </authorList>
    </citation>
    <scope>NUCLEOTIDE SEQUENCE</scope>
    <source>
        <strain evidence="4">CGMCC 1.15367</strain>
    </source>
</reference>
<dbReference type="PANTHER" id="PTHR43794:SF11">
    <property type="entry name" value="AMIDOHYDROLASE-RELATED DOMAIN-CONTAINING PROTEIN"/>
    <property type="match status" value="1"/>
</dbReference>
<dbReference type="InterPro" id="IPR006680">
    <property type="entry name" value="Amidohydro-rel"/>
</dbReference>
<dbReference type="InterPro" id="IPR050287">
    <property type="entry name" value="MTA/SAH_deaminase"/>
</dbReference>
<reference evidence="4" key="1">
    <citation type="journal article" date="2014" name="Int. J. Syst. Evol. Microbiol.">
        <title>Complete genome sequence of Corynebacterium casei LMG S-19264T (=DSM 44701T), isolated from a smear-ripened cheese.</title>
        <authorList>
            <consortium name="US DOE Joint Genome Institute (JGI-PGF)"/>
            <person name="Walter F."/>
            <person name="Albersmeier A."/>
            <person name="Kalinowski J."/>
            <person name="Ruckert C."/>
        </authorList>
    </citation>
    <scope>NUCLEOTIDE SEQUENCE</scope>
    <source>
        <strain evidence="4">CGMCC 1.15367</strain>
    </source>
</reference>
<dbReference type="AlphaFoldDB" id="A0A917E696"/>
<evidence type="ECO:0000313" key="5">
    <source>
        <dbReference type="Proteomes" id="UP000644699"/>
    </source>
</evidence>
<dbReference type="Proteomes" id="UP000644699">
    <property type="component" value="Unassembled WGS sequence"/>
</dbReference>
<dbReference type="PANTHER" id="PTHR43794">
    <property type="entry name" value="AMINOHYDROLASE SSNA-RELATED"/>
    <property type="match status" value="1"/>
</dbReference>
<protein>
    <recommendedName>
        <fullName evidence="3">Amidohydrolase-related domain-containing protein</fullName>
    </recommendedName>
</protein>
<dbReference type="GO" id="GO:0016810">
    <property type="term" value="F:hydrolase activity, acting on carbon-nitrogen (but not peptide) bonds"/>
    <property type="evidence" value="ECO:0007669"/>
    <property type="project" value="InterPro"/>
</dbReference>
<dbReference type="Gene3D" id="2.30.40.10">
    <property type="entry name" value="Urease, subunit C, domain 1"/>
    <property type="match status" value="1"/>
</dbReference>
<evidence type="ECO:0000256" key="2">
    <source>
        <dbReference type="ARBA" id="ARBA00022801"/>
    </source>
</evidence>
<evidence type="ECO:0000313" key="4">
    <source>
        <dbReference type="EMBL" id="GGE04797.1"/>
    </source>
</evidence>
<dbReference type="Pfam" id="PF01979">
    <property type="entry name" value="Amidohydro_1"/>
    <property type="match status" value="1"/>
</dbReference>
<keyword evidence="5" id="KW-1185">Reference proteome</keyword>
<dbReference type="Gene3D" id="3.20.20.140">
    <property type="entry name" value="Metal-dependent hydrolases"/>
    <property type="match status" value="1"/>
</dbReference>
<accession>A0A917E696</accession>
<organism evidence="4 5">
    <name type="scientific">Aureimonas endophytica</name>
    <dbReference type="NCBI Taxonomy" id="2027858"/>
    <lineage>
        <taxon>Bacteria</taxon>
        <taxon>Pseudomonadati</taxon>
        <taxon>Pseudomonadota</taxon>
        <taxon>Alphaproteobacteria</taxon>
        <taxon>Hyphomicrobiales</taxon>
        <taxon>Aurantimonadaceae</taxon>
        <taxon>Aureimonas</taxon>
    </lineage>
</organism>
<evidence type="ECO:0000256" key="1">
    <source>
        <dbReference type="ARBA" id="ARBA00006745"/>
    </source>
</evidence>
<name>A0A917E696_9HYPH</name>
<sequence length="170" mass="18755">MERWRRASPIKVAAGLHKIGSFDFREWASAHEVYEMATLGAARSGLMDAEVGSLEVGKAADIVLLDRTAWGFIPLHDPINQIAFSAASECVETVIVDGRVVMRDRKLARADETAIREEIIEAAERFRREACPDMSRGAAIVRPYLEAMHFETTGGTGLGLADESRRVRPS</sequence>
<gene>
    <name evidence="4" type="ORF">GCM10011390_24750</name>
</gene>